<dbReference type="InterPro" id="IPR002015">
    <property type="entry name" value="Proteasome/cyclosome_rpt"/>
</dbReference>
<feature type="coiled-coil region" evidence="3">
    <location>
        <begin position="476"/>
        <end position="503"/>
    </location>
</feature>
<dbReference type="EMBL" id="KB908912">
    <property type="protein sequence ID" value="EOB15425.1"/>
    <property type="molecule type" value="Genomic_DNA"/>
</dbReference>
<evidence type="ECO:0000256" key="3">
    <source>
        <dbReference type="SAM" id="Coils"/>
    </source>
</evidence>
<dbReference type="STRING" id="578461.R0MMJ8"/>
<dbReference type="Pfam" id="PF01851">
    <property type="entry name" value="PC_rep"/>
    <property type="match status" value="1"/>
</dbReference>
<dbReference type="GO" id="GO:0005634">
    <property type="term" value="C:nucleus"/>
    <property type="evidence" value="ECO:0007669"/>
    <property type="project" value="TreeGrafter"/>
</dbReference>
<sequence length="886" mass="100478">MESLKIIPNIKSLLENNREEDAVEIINKYIDSIAYYLKDILPQFKANTESSSLCLSKIYLILQNYEKSIEFAVKSGSLFKNDGSFYFKTLVNHMMDFLIKDNQHPCRKFIIEMIQKDVLSDSYIGYLYTIKEYEKFEFFFKIYLESYDRPKEFIKFIMKSAEENNDKERIYKVIYKMYCDNKGSDGLGKDEGSKDEGSNEENPISIIPTNNLTSNTSPFLFRSHTIVYFLMDSLVFLKEFNEIKNILIRLEKKNPPACYDLCFYLEDNYKIKLSNIDAFGKNIPLILKGDFKRDLLQRFLTSNNLTSFRFLDSIAKTRSPHIGFVNALMNLGSTNDTFYRSNSDLLSSSKDWSKFNDVAYLGMIHLNNNLPYEVLKNYLPSESNNKEGGALYALGLINRKTYNEEDNEFLLYFLETIINEKSVNGSSCMELALGTCFGLGLINMGSNNENLIQKLLTLSKTDNTIISESAVYGLGLIALGSSNQNLLKELEILKNETEFERVKRTIGISYSLILCGGEVSNNGGKCSMDKGSSNQGNEIKDNQGMNTDGINTYCMNNQGMNSINTDGINSTPPPTTHNNTPIPNFIDSLLNSKDSLSRFGGVLSLGSSYVGTGNLEIISKLLDFLNDGDDDVKRSTVISISLVCCDDQDLLISTLEPLSENHNFFVRSIVCLCLGFFNAGTGNKTCCDIVEALIHDSNNLVRQSACIGMGFLLMQCNPSIIQNYKRILDTINKIIIDRCEEPCVKHGAVIGRGISEAGGRNIIFSIKNMNNKITPERVTGAILFLNHWYWYPLMPMLSLNYLPTPFYVFDENLNEIKKSIKYKGNYDNHLIRLPDIKRSRGFKSKPTEDKEIITKAQPEVETSTRCTIIQQEECGIEWPGVFFTKQ</sequence>
<dbReference type="GO" id="GO:0043161">
    <property type="term" value="P:proteasome-mediated ubiquitin-dependent protein catabolic process"/>
    <property type="evidence" value="ECO:0007669"/>
    <property type="project" value="TreeGrafter"/>
</dbReference>
<dbReference type="OrthoDB" id="2196194at2759"/>
<dbReference type="HOGENOM" id="CLU_019837_0_0_1"/>
<feature type="compositionally biased region" description="Basic and acidic residues" evidence="4">
    <location>
        <begin position="187"/>
        <end position="197"/>
    </location>
</feature>
<reference evidence="5 6" key="1">
    <citation type="journal article" date="2013" name="BMC Genomics">
        <title>Comparative genomics of parasitic silkworm microsporidia reveal an association between genome expansion and host adaptation.</title>
        <authorList>
            <person name="Pan G."/>
            <person name="Xu J."/>
            <person name="Li T."/>
            <person name="Xia Q."/>
            <person name="Liu S.L."/>
            <person name="Zhang G."/>
            <person name="Li S."/>
            <person name="Li C."/>
            <person name="Liu H."/>
            <person name="Yang L."/>
            <person name="Liu T."/>
            <person name="Zhang X."/>
            <person name="Wu Z."/>
            <person name="Fan W."/>
            <person name="Dang X."/>
            <person name="Xiang H."/>
            <person name="Tao M."/>
            <person name="Li Y."/>
            <person name="Hu J."/>
            <person name="Li Z."/>
            <person name="Lin L."/>
            <person name="Luo J."/>
            <person name="Geng L."/>
            <person name="Wang L."/>
            <person name="Long M."/>
            <person name="Wan Y."/>
            <person name="He N."/>
            <person name="Zhang Z."/>
            <person name="Lu C."/>
            <person name="Keeling P.J."/>
            <person name="Wang J."/>
            <person name="Xiang Z."/>
            <person name="Zhou Z."/>
        </authorList>
    </citation>
    <scope>NUCLEOTIDE SEQUENCE [LARGE SCALE GENOMIC DNA]</scope>
    <source>
        <strain evidence="6">CQ1 / CVCC 102059</strain>
    </source>
</reference>
<dbReference type="Proteomes" id="UP000016927">
    <property type="component" value="Unassembled WGS sequence"/>
</dbReference>
<dbReference type="AlphaFoldDB" id="R0MMJ8"/>
<keyword evidence="1" id="KW-0677">Repeat</keyword>
<keyword evidence="6" id="KW-1185">Reference proteome</keyword>
<proteinExistence type="predicted"/>
<evidence type="ECO:0000256" key="4">
    <source>
        <dbReference type="SAM" id="MobiDB-lite"/>
    </source>
</evidence>
<gene>
    <name evidence="5" type="primary">RPN2</name>
    <name evidence="5" type="ORF">NBO_4g0053</name>
</gene>
<dbReference type="PANTHER" id="PTHR10943">
    <property type="entry name" value="26S PROTEASOME NON-ATPASE REGULATORY SUBUNIT"/>
    <property type="match status" value="1"/>
</dbReference>
<dbReference type="GO" id="GO:0034515">
    <property type="term" value="C:proteasome storage granule"/>
    <property type="evidence" value="ECO:0007669"/>
    <property type="project" value="TreeGrafter"/>
</dbReference>
<protein>
    <submittedName>
        <fullName evidence="5">26S proteasome regulatory subunit RPN2</fullName>
    </submittedName>
</protein>
<keyword evidence="2 5" id="KW-0647">Proteasome</keyword>
<evidence type="ECO:0000313" key="6">
    <source>
        <dbReference type="Proteomes" id="UP000016927"/>
    </source>
</evidence>
<feature type="region of interest" description="Disordered" evidence="4">
    <location>
        <begin position="186"/>
        <end position="207"/>
    </location>
</feature>
<evidence type="ECO:0000313" key="5">
    <source>
        <dbReference type="EMBL" id="EOB15425.1"/>
    </source>
</evidence>
<dbReference type="PANTHER" id="PTHR10943:SF2">
    <property type="entry name" value="26S PROTEASOME NON-ATPASE REGULATORY SUBUNIT 1"/>
    <property type="match status" value="1"/>
</dbReference>
<dbReference type="SUPFAM" id="SSF48371">
    <property type="entry name" value="ARM repeat"/>
    <property type="match status" value="1"/>
</dbReference>
<dbReference type="InterPro" id="IPR016024">
    <property type="entry name" value="ARM-type_fold"/>
</dbReference>
<evidence type="ECO:0000256" key="1">
    <source>
        <dbReference type="ARBA" id="ARBA00022737"/>
    </source>
</evidence>
<keyword evidence="3" id="KW-0175">Coiled coil</keyword>
<organism evidence="5 6">
    <name type="scientific">Nosema bombycis (strain CQ1 / CVCC 102059)</name>
    <name type="common">Microsporidian parasite</name>
    <name type="synonym">Pebrine of silkworm</name>
    <dbReference type="NCBI Taxonomy" id="578461"/>
    <lineage>
        <taxon>Eukaryota</taxon>
        <taxon>Fungi</taxon>
        <taxon>Fungi incertae sedis</taxon>
        <taxon>Microsporidia</taxon>
        <taxon>Nosematidae</taxon>
        <taxon>Nosema</taxon>
    </lineage>
</organism>
<dbReference type="GO" id="GO:0008540">
    <property type="term" value="C:proteasome regulatory particle, base subcomplex"/>
    <property type="evidence" value="ECO:0007669"/>
    <property type="project" value="TreeGrafter"/>
</dbReference>
<dbReference type="Gene3D" id="1.25.10.10">
    <property type="entry name" value="Leucine-rich Repeat Variant"/>
    <property type="match status" value="2"/>
</dbReference>
<name>R0MMJ8_NOSB1</name>
<dbReference type="OMA" id="INYYNIC"/>
<dbReference type="InterPro" id="IPR011989">
    <property type="entry name" value="ARM-like"/>
</dbReference>
<evidence type="ECO:0000256" key="2">
    <source>
        <dbReference type="ARBA" id="ARBA00022942"/>
    </source>
</evidence>
<accession>R0MMJ8</accession>
<dbReference type="VEuPathDB" id="MicrosporidiaDB:NBO_4g0053"/>